<protein>
    <submittedName>
        <fullName evidence="3">Uncharacterized hydrophobic domain-containing protein</fullName>
    </submittedName>
</protein>
<keyword evidence="1" id="KW-0963">Cytoplasm</keyword>
<dbReference type="Gene3D" id="2.60.200.40">
    <property type="match status" value="1"/>
</dbReference>
<feature type="transmembrane region" description="Helical" evidence="2">
    <location>
        <begin position="385"/>
        <end position="406"/>
    </location>
</feature>
<feature type="transmembrane region" description="Helical" evidence="2">
    <location>
        <begin position="359"/>
        <end position="379"/>
    </location>
</feature>
<evidence type="ECO:0000313" key="3">
    <source>
        <dbReference type="EMBL" id="SFM67051.1"/>
    </source>
</evidence>
<dbReference type="RefSeq" id="WP_093476644.1">
    <property type="nucleotide sequence ID" value="NZ_FOUI01000011.1"/>
</dbReference>
<evidence type="ECO:0000256" key="2">
    <source>
        <dbReference type="SAM" id="Phobius"/>
    </source>
</evidence>
<dbReference type="SUPFAM" id="SSF111331">
    <property type="entry name" value="NAD kinase/diacylglycerol kinase-like"/>
    <property type="match status" value="1"/>
</dbReference>
<dbReference type="InterPro" id="IPR016064">
    <property type="entry name" value="NAD/diacylglycerol_kinase_sf"/>
</dbReference>
<evidence type="ECO:0000313" key="4">
    <source>
        <dbReference type="Proteomes" id="UP000243629"/>
    </source>
</evidence>
<evidence type="ECO:0000256" key="1">
    <source>
        <dbReference type="ARBA" id="ARBA00022490"/>
    </source>
</evidence>
<keyword evidence="2" id="KW-1133">Transmembrane helix</keyword>
<dbReference type="Gene3D" id="3.40.50.10330">
    <property type="entry name" value="Probable inorganic polyphosphate/atp-NAD kinase, domain 1"/>
    <property type="match status" value="1"/>
</dbReference>
<feature type="transmembrane region" description="Helical" evidence="2">
    <location>
        <begin position="418"/>
        <end position="440"/>
    </location>
</feature>
<dbReference type="STRING" id="1720063.SAMN05216217_11134"/>
<gene>
    <name evidence="3" type="ORF">SAMN05216217_11134</name>
</gene>
<organism evidence="3 4">
    <name type="scientific">Halopseudomonas yangmingensis</name>
    <dbReference type="NCBI Taxonomy" id="1720063"/>
    <lineage>
        <taxon>Bacteria</taxon>
        <taxon>Pseudomonadati</taxon>
        <taxon>Pseudomonadota</taxon>
        <taxon>Gammaproteobacteria</taxon>
        <taxon>Pseudomonadales</taxon>
        <taxon>Pseudomonadaceae</taxon>
        <taxon>Halopseudomonas</taxon>
    </lineage>
</organism>
<dbReference type="InterPro" id="IPR017438">
    <property type="entry name" value="ATP-NAD_kinase_N"/>
</dbReference>
<dbReference type="PANTHER" id="PTHR20992">
    <property type="entry name" value="AT15442P-RELATED"/>
    <property type="match status" value="1"/>
</dbReference>
<accession>A0A1I4SRK8</accession>
<dbReference type="OrthoDB" id="9790659at2"/>
<name>A0A1I4SRK8_9GAMM</name>
<dbReference type="AlphaFoldDB" id="A0A1I4SRK8"/>
<keyword evidence="2" id="KW-0812">Transmembrane</keyword>
<keyword evidence="2" id="KW-0472">Membrane</keyword>
<dbReference type="EMBL" id="FOUI01000011">
    <property type="protein sequence ID" value="SFM67051.1"/>
    <property type="molecule type" value="Genomic_DNA"/>
</dbReference>
<dbReference type="Pfam" id="PF04087">
    <property type="entry name" value="DUF389"/>
    <property type="match status" value="1"/>
</dbReference>
<dbReference type="PANTHER" id="PTHR20992:SF9">
    <property type="entry name" value="AT15442P-RELATED"/>
    <property type="match status" value="1"/>
</dbReference>
<reference evidence="4" key="1">
    <citation type="submission" date="2016-10" db="EMBL/GenBank/DDBJ databases">
        <authorList>
            <person name="Varghese N."/>
            <person name="Submissions S."/>
        </authorList>
    </citation>
    <scope>NUCLEOTIDE SEQUENCE [LARGE SCALE GENOMIC DNA]</scope>
    <source>
        <strain evidence="4">DSM 24213</strain>
    </source>
</reference>
<feature type="transmembrane region" description="Helical" evidence="2">
    <location>
        <begin position="483"/>
        <end position="506"/>
    </location>
</feature>
<proteinExistence type="predicted"/>
<sequence>MTFQEQVLVVYPTAHEARLPDIRAFAAEHKILIHEFDKDSFLSQPGRCLDHAEHVVVVVEDEDISEYVNLAKTLNFSLGIIPANTKSRLHRWFGIPAKGNDALTLAFSGTPTALDVVRCNNEVVLGMLMLGETPFLDQRSKTYQNRKASAWQHLLYWLALVWSSLRNLLVIKPFAITLTTGKDVTLKTAITGLVAIENDINSAAAKLINTSISAQDCKISTILIAPKSVTEYLAFLLAAVFKGETGVKRLPAAVSYIKSQYLKLESAQPLTYFVDGRRRQASLIELELYPEAVRINTGEVLQTGQPGNRQGKDTMKVDNLPTNETRLEMIQSHLPLFTRALEDDFKDLFLLLRDNAQAYPHYIALMVLSVVVASFGLFLSSAAVIIGAMVLAPLMAPIISLAMGLLRGDRNLLQRALLTIGLGVLLALGTAALIALIIPIDRITPEMAGRLHPNLLDLGVAIASGIAGGYAHARESVMKSLPGVAIAVALVPPLSVAGIGIGWLQWEVFSGAMLLFITNLVGIALSAALTFLVLGYAPLVRARRGLAISSAMLLAVSIPLTVAFADMNSRWQIERDLSRHDLLVNDKPVSLSDLQVSRQGGGLLVRGELIAEQLLLREDLEQLRHQLEQQWDRPVILELDTRLRLRNTSQNP</sequence>
<dbReference type="Proteomes" id="UP000243629">
    <property type="component" value="Unassembled WGS sequence"/>
</dbReference>
<feature type="transmembrane region" description="Helical" evidence="2">
    <location>
        <begin position="546"/>
        <end position="565"/>
    </location>
</feature>
<dbReference type="InterPro" id="IPR005240">
    <property type="entry name" value="DUF389"/>
</dbReference>
<keyword evidence="4" id="KW-1185">Reference proteome</keyword>
<feature type="transmembrane region" description="Helical" evidence="2">
    <location>
        <begin position="512"/>
        <end position="534"/>
    </location>
</feature>